<dbReference type="HAMAP" id="MF_00163">
    <property type="entry name" value="Pep_deformylase"/>
    <property type="match status" value="1"/>
</dbReference>
<dbReference type="NCBIfam" id="TIGR00079">
    <property type="entry name" value="pept_deformyl"/>
    <property type="match status" value="1"/>
</dbReference>
<sequence length="197" mass="22836">MMIYLNTKLYKSNYIINMKDIVKEDNEMLYKKTKPLEMPLSDSDFTLLNNMMLFLKNSQNEQKSKKYNLRPGVGLSANQLGLDKKMCVIYLVDEHGIEHENFFINPKIIRESVHKIYLLQGEGCLSVDRPIYGIVPRNERITVKYKNLYGEEKILKLKGHASIVAQHEIDHLNGVMFFEHIDKVSPLSPPNNATSIY</sequence>
<dbReference type="GO" id="GO:0042586">
    <property type="term" value="F:peptide deformylase activity"/>
    <property type="evidence" value="ECO:0007669"/>
    <property type="project" value="UniProtKB-UniRule"/>
</dbReference>
<dbReference type="InterPro" id="IPR036821">
    <property type="entry name" value="Peptide_deformylase_sf"/>
</dbReference>
<dbReference type="EC" id="3.5.1.88" evidence="6"/>
<dbReference type="PRINTS" id="PR01576">
    <property type="entry name" value="PDEFORMYLASE"/>
</dbReference>
<organism evidence="7">
    <name type="scientific">Staphylococcus xylosus</name>
    <dbReference type="NCBI Taxonomy" id="1288"/>
    <lineage>
        <taxon>Bacteria</taxon>
        <taxon>Bacillati</taxon>
        <taxon>Bacillota</taxon>
        <taxon>Bacilli</taxon>
        <taxon>Bacillales</taxon>
        <taxon>Staphylococcaceae</taxon>
        <taxon>Staphylococcus</taxon>
    </lineage>
</organism>
<feature type="active site" evidence="6">
    <location>
        <position position="168"/>
    </location>
</feature>
<keyword evidence="5 6" id="KW-0408">Iron</keyword>
<evidence type="ECO:0000256" key="3">
    <source>
        <dbReference type="ARBA" id="ARBA00022801"/>
    </source>
</evidence>
<evidence type="ECO:0000256" key="1">
    <source>
        <dbReference type="ARBA" id="ARBA00010759"/>
    </source>
</evidence>
<name>A0A1L7RVI6_STAXY</name>
<dbReference type="AlphaFoldDB" id="A0A1L7RVI6"/>
<dbReference type="GO" id="GO:0006412">
    <property type="term" value="P:translation"/>
    <property type="evidence" value="ECO:0007669"/>
    <property type="project" value="UniProtKB-UniRule"/>
</dbReference>
<dbReference type="GO" id="GO:0046872">
    <property type="term" value="F:metal ion binding"/>
    <property type="evidence" value="ECO:0007669"/>
    <property type="project" value="UniProtKB-KW"/>
</dbReference>
<proteinExistence type="inferred from homology"/>
<feature type="binding site" evidence="6">
    <location>
        <position position="124"/>
    </location>
    <ligand>
        <name>Fe cation</name>
        <dbReference type="ChEBI" id="CHEBI:24875"/>
    </ligand>
</feature>
<keyword evidence="3 6" id="KW-0378">Hydrolase</keyword>
<dbReference type="InterPro" id="IPR023635">
    <property type="entry name" value="Peptide_deformylase"/>
</dbReference>
<keyword evidence="2 6" id="KW-0479">Metal-binding</keyword>
<dbReference type="PANTHER" id="PTHR10458:SF8">
    <property type="entry name" value="PEPTIDE DEFORMYLASE 2"/>
    <property type="match status" value="1"/>
</dbReference>
<dbReference type="PIRSF" id="PIRSF004749">
    <property type="entry name" value="Pep_def"/>
    <property type="match status" value="1"/>
</dbReference>
<comment type="similarity">
    <text evidence="1 6">Belongs to the polypeptide deformylase family.</text>
</comment>
<dbReference type="Gene3D" id="3.90.45.10">
    <property type="entry name" value="Peptide deformylase"/>
    <property type="match status" value="1"/>
</dbReference>
<evidence type="ECO:0000256" key="4">
    <source>
        <dbReference type="ARBA" id="ARBA00022917"/>
    </source>
</evidence>
<evidence type="ECO:0000256" key="2">
    <source>
        <dbReference type="ARBA" id="ARBA00022723"/>
    </source>
</evidence>
<feature type="binding site" evidence="6">
    <location>
        <position position="167"/>
    </location>
    <ligand>
        <name>Fe cation</name>
        <dbReference type="ChEBI" id="CHEBI:24875"/>
    </ligand>
</feature>
<dbReference type="Pfam" id="PF01327">
    <property type="entry name" value="Pep_deformylase"/>
    <property type="match status" value="1"/>
</dbReference>
<dbReference type="CDD" id="cd00487">
    <property type="entry name" value="Pep_deformylase"/>
    <property type="match status" value="1"/>
</dbReference>
<comment type="catalytic activity">
    <reaction evidence="6">
        <text>N-terminal N-formyl-L-methionyl-[peptide] + H2O = N-terminal L-methionyl-[peptide] + formate</text>
        <dbReference type="Rhea" id="RHEA:24420"/>
        <dbReference type="Rhea" id="RHEA-COMP:10639"/>
        <dbReference type="Rhea" id="RHEA-COMP:10640"/>
        <dbReference type="ChEBI" id="CHEBI:15377"/>
        <dbReference type="ChEBI" id="CHEBI:15740"/>
        <dbReference type="ChEBI" id="CHEBI:49298"/>
        <dbReference type="ChEBI" id="CHEBI:64731"/>
        <dbReference type="EC" id="3.5.1.88"/>
    </reaction>
</comment>
<evidence type="ECO:0000256" key="5">
    <source>
        <dbReference type="ARBA" id="ARBA00023004"/>
    </source>
</evidence>
<evidence type="ECO:0000313" key="7">
    <source>
        <dbReference type="EMBL" id="CEO43823.1"/>
    </source>
</evidence>
<feature type="binding site" evidence="6">
    <location>
        <position position="171"/>
    </location>
    <ligand>
        <name>Fe cation</name>
        <dbReference type="ChEBI" id="CHEBI:24875"/>
    </ligand>
</feature>
<dbReference type="PANTHER" id="PTHR10458">
    <property type="entry name" value="PEPTIDE DEFORMYLASE"/>
    <property type="match status" value="1"/>
</dbReference>
<dbReference type="SUPFAM" id="SSF56420">
    <property type="entry name" value="Peptide deformylase"/>
    <property type="match status" value="1"/>
</dbReference>
<comment type="function">
    <text evidence="6">Removes the formyl group from the N-terminal Met of newly synthesized proteins. Requires at least a dipeptide for an efficient rate of reaction. N-terminal L-methionine is a prerequisite for activity but the enzyme has broad specificity at other positions.</text>
</comment>
<comment type="cofactor">
    <cofactor evidence="6">
        <name>Fe(2+)</name>
        <dbReference type="ChEBI" id="CHEBI:29033"/>
    </cofactor>
    <text evidence="6">Binds 1 Fe(2+) ion.</text>
</comment>
<reference evidence="7" key="1">
    <citation type="submission" date="2015-01" db="EMBL/GenBank/DDBJ databases">
        <title>Novel erm(44)-related macrolide-lincosamide-streptogramin B resistance gene in Staphylococcus saprophyticus.</title>
        <authorList>
            <person name="Wendlandt S."/>
            <person name="Hess S."/>
            <person name="Li J."/>
            <person name="Kadlec K."/>
            <person name="Wang Y."/>
            <person name="Fessler A.T."/>
            <person name="Schwarz S."/>
            <person name="Gallert C."/>
        </authorList>
    </citation>
    <scope>NUCLEOTIDE SEQUENCE</scope>
    <source>
        <strain evidence="7">L-06</strain>
    </source>
</reference>
<dbReference type="FunFam" id="3.90.45.10:FF:000002">
    <property type="entry name" value="Peptide deformylase"/>
    <property type="match status" value="1"/>
</dbReference>
<accession>A0A1L7RVI6</accession>
<gene>
    <name evidence="7" type="primary">ORF_h20</name>
    <name evidence="6" type="synonym">def</name>
</gene>
<keyword evidence="4 6" id="KW-0648">Protein biosynthesis</keyword>
<dbReference type="EMBL" id="LN795825">
    <property type="protein sequence ID" value="CEO43823.1"/>
    <property type="molecule type" value="Genomic_DNA"/>
</dbReference>
<evidence type="ECO:0000256" key="6">
    <source>
        <dbReference type="HAMAP-Rule" id="MF_00163"/>
    </source>
</evidence>
<protein>
    <recommendedName>
        <fullName evidence="6">Peptide deformylase</fullName>
        <shortName evidence="6">PDF</shortName>
        <ecNumber evidence="6">3.5.1.88</ecNumber>
    </recommendedName>
    <alternativeName>
        <fullName evidence="6">Polypeptide deformylase</fullName>
    </alternativeName>
</protein>